<dbReference type="CDD" id="cd01012">
    <property type="entry name" value="YcaC_related"/>
    <property type="match status" value="1"/>
</dbReference>
<dbReference type="PANTHER" id="PTHR14119">
    <property type="entry name" value="HYDROLASE"/>
    <property type="match status" value="1"/>
</dbReference>
<keyword evidence="3" id="KW-1185">Reference proteome</keyword>
<dbReference type="InterPro" id="IPR000868">
    <property type="entry name" value="Isochorismatase-like_dom"/>
</dbReference>
<dbReference type="InterPro" id="IPR036380">
    <property type="entry name" value="Isochorismatase-like_sf"/>
</dbReference>
<dbReference type="InterPro" id="IPR050993">
    <property type="entry name" value="Isochorismatase_domain"/>
</dbReference>
<dbReference type="OrthoDB" id="9796958at2"/>
<accession>A0A163C460</accession>
<feature type="domain" description="Isochorismatase-like" evidence="1">
    <location>
        <begin position="10"/>
        <end position="156"/>
    </location>
</feature>
<dbReference type="EMBL" id="LQQU01000030">
    <property type="protein sequence ID" value="KZE30035.1"/>
    <property type="molecule type" value="Genomic_DNA"/>
</dbReference>
<dbReference type="STRING" id="1452487.AVW16_12955"/>
<dbReference type="AlphaFoldDB" id="A0A163C460"/>
<evidence type="ECO:0000313" key="2">
    <source>
        <dbReference type="EMBL" id="KZE30035.1"/>
    </source>
</evidence>
<reference evidence="3" key="1">
    <citation type="submission" date="2016-01" db="EMBL/GenBank/DDBJ databases">
        <title>Draft genome of Chromobacterium sp. F49.</title>
        <authorList>
            <person name="Hong K.W."/>
        </authorList>
    </citation>
    <scope>NUCLEOTIDE SEQUENCE [LARGE SCALE GENOMIC DNA]</scope>
    <source>
        <strain evidence="3">CN10</strain>
    </source>
</reference>
<dbReference type="Gene3D" id="3.40.50.850">
    <property type="entry name" value="Isochorismatase-like"/>
    <property type="match status" value="1"/>
</dbReference>
<dbReference type="Proteomes" id="UP000076625">
    <property type="component" value="Unassembled WGS sequence"/>
</dbReference>
<sequence length="184" mass="20269">MLMELERASLLVIDVQEKLVPAVFDADGLVARTRWLVEVAAELGLATVFSEQYPKGLGHTLPALLDAAPGATVVDKRHFSCVAADCLPASLLEREQIIVCGMETHVCVLQTVLELRRAGKKDVFVVADAVASRSRENHELGLARMRDAGAHIVSREMVLFELLRSSGHERFRHLSQTYLTGEQP</sequence>
<keyword evidence="2" id="KW-0378">Hydrolase</keyword>
<dbReference type="Pfam" id="PF00857">
    <property type="entry name" value="Isochorismatase"/>
    <property type="match status" value="1"/>
</dbReference>
<organism evidence="2 3">
    <name type="scientific">Crenobacter luteus</name>
    <dbReference type="NCBI Taxonomy" id="1452487"/>
    <lineage>
        <taxon>Bacteria</taxon>
        <taxon>Pseudomonadati</taxon>
        <taxon>Pseudomonadota</taxon>
        <taxon>Betaproteobacteria</taxon>
        <taxon>Neisseriales</taxon>
        <taxon>Neisseriaceae</taxon>
        <taxon>Crenobacter</taxon>
    </lineage>
</organism>
<dbReference type="PANTHER" id="PTHR14119:SF3">
    <property type="entry name" value="ISOCHORISMATASE DOMAIN-CONTAINING PROTEIN 2"/>
    <property type="match status" value="1"/>
</dbReference>
<dbReference type="RefSeq" id="WP_066613387.1">
    <property type="nucleotide sequence ID" value="NZ_LQQU01000030.1"/>
</dbReference>
<gene>
    <name evidence="2" type="ORF">AVW16_12955</name>
</gene>
<dbReference type="SUPFAM" id="SSF52499">
    <property type="entry name" value="Isochorismatase-like hydrolases"/>
    <property type="match status" value="1"/>
</dbReference>
<evidence type="ECO:0000313" key="3">
    <source>
        <dbReference type="Proteomes" id="UP000076625"/>
    </source>
</evidence>
<protein>
    <submittedName>
        <fullName evidence="2">Hydrolase</fullName>
    </submittedName>
</protein>
<comment type="caution">
    <text evidence="2">The sequence shown here is derived from an EMBL/GenBank/DDBJ whole genome shotgun (WGS) entry which is preliminary data.</text>
</comment>
<name>A0A163C460_9NEIS</name>
<proteinExistence type="predicted"/>
<dbReference type="GO" id="GO:0016787">
    <property type="term" value="F:hydrolase activity"/>
    <property type="evidence" value="ECO:0007669"/>
    <property type="project" value="UniProtKB-KW"/>
</dbReference>
<evidence type="ECO:0000259" key="1">
    <source>
        <dbReference type="Pfam" id="PF00857"/>
    </source>
</evidence>